<dbReference type="PANTHER" id="PTHR39184:SF1">
    <property type="entry name" value="PBSX PHAGE TERMINASE LARGE SUBUNIT"/>
    <property type="match status" value="1"/>
</dbReference>
<evidence type="ECO:0000313" key="3">
    <source>
        <dbReference type="Proteomes" id="UP000460412"/>
    </source>
</evidence>
<evidence type="ECO:0000259" key="1">
    <source>
        <dbReference type="Pfam" id="PF04466"/>
    </source>
</evidence>
<proteinExistence type="predicted"/>
<dbReference type="InterPro" id="IPR052380">
    <property type="entry name" value="Viral_DNA_packaging_terminase"/>
</dbReference>
<dbReference type="InterPro" id="IPR035412">
    <property type="entry name" value="Terminase_L_N"/>
</dbReference>
<organism evidence="2 3">
    <name type="scientific">Sporofaciens musculi</name>
    <dbReference type="NCBI Taxonomy" id="2681861"/>
    <lineage>
        <taxon>Bacteria</taxon>
        <taxon>Bacillati</taxon>
        <taxon>Bacillota</taxon>
        <taxon>Clostridia</taxon>
        <taxon>Lachnospirales</taxon>
        <taxon>Lachnospiraceae</taxon>
        <taxon>Sporofaciens</taxon>
    </lineage>
</organism>
<keyword evidence="3" id="KW-1185">Reference proteome</keyword>
<gene>
    <name evidence="2" type="ORF">GN277_07045</name>
</gene>
<dbReference type="Proteomes" id="UP000460412">
    <property type="component" value="Unassembled WGS sequence"/>
</dbReference>
<dbReference type="InterPro" id="IPR027417">
    <property type="entry name" value="P-loop_NTPase"/>
</dbReference>
<sequence>MIPKYRGIFNNTKIKHIILTSGRAGTKSSYAAIRADYQILADPHGSVVVLRKHHNKLRKTVYKEMLRGLNRLKVKKTAFKITRSPMEITYKKHGTTIYFSGSDGIDDTKGIIDEDKPIKLVILDERTEFFDDGEGEDELTNIEATFVRGNSSGFQMIYLYNPPKNPNAEINQWCKKMEKRGDCIHIHTTYEDVPIAWLGQDLIDSAEEMKKTDLKMYRWVWLGESTGIDDAVYYMFNQSHIKEPEKGQRFSIIGIGGDYGQQNATTFQAAGLDLGDRQLKGLGEYYHSGRESGHQKSPSEYAADFVQFVTSLGEKYGTENVRFYLFLDPSAQGLQEEIKRACFIASLPVVIRNAENDVKLGISRVQKALTFHLMSVSARQEMAINEFQTYEYDKDSIEKGKEEPIKIGDHCMDGIRYLVMGMWTKIKQWLPMLERED</sequence>
<dbReference type="Gene3D" id="3.40.50.300">
    <property type="entry name" value="P-loop containing nucleotide triphosphate hydrolases"/>
    <property type="match status" value="1"/>
</dbReference>
<comment type="caution">
    <text evidence="2">The sequence shown here is derived from an EMBL/GenBank/DDBJ whole genome shotgun (WGS) entry which is preliminary data.</text>
</comment>
<dbReference type="EMBL" id="WUQX01000001">
    <property type="protein sequence ID" value="MXP75146.1"/>
    <property type="molecule type" value="Genomic_DNA"/>
</dbReference>
<evidence type="ECO:0000313" key="2">
    <source>
        <dbReference type="EMBL" id="MXP75146.1"/>
    </source>
</evidence>
<accession>A0A7X3SIG3</accession>
<dbReference type="PANTHER" id="PTHR39184">
    <property type="match status" value="1"/>
</dbReference>
<dbReference type="Gene3D" id="3.30.420.280">
    <property type="match status" value="1"/>
</dbReference>
<protein>
    <submittedName>
        <fullName evidence="2">PBSX family phage terminase large subunit</fullName>
    </submittedName>
</protein>
<dbReference type="InterPro" id="IPR006437">
    <property type="entry name" value="Phage_terminase_lsu"/>
</dbReference>
<dbReference type="AlphaFoldDB" id="A0A7X3SIG3"/>
<dbReference type="NCBIfam" id="TIGR01547">
    <property type="entry name" value="phage_term_2"/>
    <property type="match status" value="1"/>
</dbReference>
<dbReference type="Pfam" id="PF04466">
    <property type="entry name" value="Terminase_3"/>
    <property type="match status" value="1"/>
</dbReference>
<name>A0A7X3SIG3_9FIRM</name>
<reference evidence="2 3" key="1">
    <citation type="submission" date="2019-12" db="EMBL/GenBank/DDBJ databases">
        <title>Sporaefaciens musculi gen. nov., sp. nov., a novel bacterium isolated from the caecum of an obese mouse.</title>
        <authorList>
            <person name="Rasmussen T.S."/>
            <person name="Streidl T."/>
            <person name="Hitch T.C.A."/>
            <person name="Wortmann E."/>
            <person name="Deptula P."/>
            <person name="Hansen M."/>
            <person name="Nielsen D.S."/>
            <person name="Clavel T."/>
            <person name="Vogensen F.K."/>
        </authorList>
    </citation>
    <scope>NUCLEOTIDE SEQUENCE [LARGE SCALE GENOMIC DNA]</scope>
    <source>
        <strain evidence="2 3">WCA-9-b2</strain>
    </source>
</reference>
<feature type="domain" description="Phage terminase large subunit N-terminal" evidence="1">
    <location>
        <begin position="15"/>
        <end position="224"/>
    </location>
</feature>